<dbReference type="Proteomes" id="UP000037923">
    <property type="component" value="Unassembled WGS sequence"/>
</dbReference>
<dbReference type="OrthoDB" id="2019917at2759"/>
<dbReference type="VEuPathDB" id="TriTrypDB:LpyrH10_06_3700"/>
<dbReference type="OMA" id="SQWACEG"/>
<evidence type="ECO:0000259" key="2">
    <source>
        <dbReference type="Pfam" id="PF14655"/>
    </source>
</evidence>
<evidence type="ECO:0000313" key="4">
    <source>
        <dbReference type="Proteomes" id="UP000037923"/>
    </source>
</evidence>
<dbReference type="GeneID" id="26904291"/>
<keyword evidence="4" id="KW-1185">Reference proteome</keyword>
<protein>
    <recommendedName>
        <fullName evidence="2">Rab3-GAP regulatory subunit N-terminal domain-containing protein</fullName>
    </recommendedName>
</protein>
<dbReference type="EMBL" id="LGTL01000006">
    <property type="protein sequence ID" value="KPA81695.1"/>
    <property type="molecule type" value="Genomic_DNA"/>
</dbReference>
<evidence type="ECO:0000256" key="1">
    <source>
        <dbReference type="SAM" id="MobiDB-lite"/>
    </source>
</evidence>
<reference evidence="3 4" key="1">
    <citation type="submission" date="2015-07" db="EMBL/GenBank/DDBJ databases">
        <title>High-quality genome of monoxenous trypanosomatid Leptomonas pyrrhocoris.</title>
        <authorList>
            <person name="Flegontov P."/>
            <person name="Butenko A."/>
            <person name="Firsov S."/>
            <person name="Vlcek C."/>
            <person name="Logacheva M.D."/>
            <person name="Field M."/>
            <person name="Filatov D."/>
            <person name="Flegontova O."/>
            <person name="Gerasimov E."/>
            <person name="Jackson A.P."/>
            <person name="Kelly S."/>
            <person name="Opperdoes F."/>
            <person name="O'Reilly A."/>
            <person name="Votypka J."/>
            <person name="Yurchenko V."/>
            <person name="Lukes J."/>
        </authorList>
    </citation>
    <scope>NUCLEOTIDE SEQUENCE [LARGE SCALE GENOMIC DNA]</scope>
    <source>
        <strain evidence="3">H10</strain>
    </source>
</reference>
<proteinExistence type="predicted"/>
<name>A0A0M9G3M7_LEPPY</name>
<accession>A0A0M9G3M7</accession>
<organism evidence="3 4">
    <name type="scientific">Leptomonas pyrrhocoris</name>
    <name type="common">Firebug parasite</name>
    <dbReference type="NCBI Taxonomy" id="157538"/>
    <lineage>
        <taxon>Eukaryota</taxon>
        <taxon>Discoba</taxon>
        <taxon>Euglenozoa</taxon>
        <taxon>Kinetoplastea</taxon>
        <taxon>Metakinetoplastina</taxon>
        <taxon>Trypanosomatida</taxon>
        <taxon>Trypanosomatidae</taxon>
        <taxon>Leishmaniinae</taxon>
        <taxon>Leptomonas</taxon>
    </lineage>
</organism>
<dbReference type="Pfam" id="PF14655">
    <property type="entry name" value="RAB3GAP2_N"/>
    <property type="match status" value="1"/>
</dbReference>
<evidence type="ECO:0000313" key="3">
    <source>
        <dbReference type="EMBL" id="KPA81695.1"/>
    </source>
</evidence>
<dbReference type="PANTHER" id="PTHR12472:SF0">
    <property type="entry name" value="RAB3 GTPASE-ACTIVATING PROTEIN NON-CATALYTIC SUBUNIT"/>
    <property type="match status" value="1"/>
</dbReference>
<dbReference type="InterPro" id="IPR026059">
    <property type="entry name" value="Rab3GAP2"/>
</dbReference>
<sequence length="1819" mass="195395">MSTATTPVELVTVGRVPARERGLFTGVAPSVVEVFPSVFLIASIVRTKNQCILELVQPAGKSAAATNTTTVSPALNSFKTNSSRVSPSSSSLPEVQRRLCEADGVPRGPTHPTSVAVPFALKAGFRVPRVIHLVAEDEGVIETVTLVRDPLGAAFVAALEEEDRATSVNPLRDTAAAGAASSIPSVHLVHIHFFIGTSNGTVIVGNALRGTILAVAQFQYHHLFSREARGGRSTTTSTAPLDGGTSDGEAEGAQGDSKRSLNNQAVVKFVVREKREEQLWNPSLPFSQENNIFVSQDGSVLSKKAAAADAASPTVGSRVASVYVVHSGGKVVELTRAALDAFVRSSVDRLDGRRPHLILEWDADTSASSFPVAGPASDFAAHIGHIFVLEPPSSNSPIEEHTATSKSASPQSTLFSIRDADILTEMPEATALLAPLEAQRRPFESLLIGGSSPLFSFYRLQPHSSGFSASNAVKAVKNMVTGVARTLWFSALGTTSPIERPPHLKKIPTPDTRRFLQADAKCVALQIDPSQQYAVFAVEGGGRIYVAEVQTGVISGVLKGCRAAQFTWWWVDSAAGRPALLLIVYLPLRRAVEVYTPRTWERLAACHVPEGCVLLRTCGVPRERCDDAGASRGLLSGGKLAPSVCSGCGSDALLMDPAGTVYAIRVGWVLKDIVGNASFLQPMPSLSAGEATTTSTSASDEAALLSSSVLRACQTPDDFVELALQLPLPQPRVVWEDSVAPTSPAEDGSSSGDTAAVVKAYAVKGGDEVRQYSKSLELLCHTVQRRFAPGYAEIFVAAMPCTPQLVLEGSAAAVPHNMTAAQCLHYVRTYRSLTENYYRLLSCRRVAPSRYFDPAQWTSGLITPELWKETFSTADSAATVAFVRHMEERMEALLAAFPAELHVFKKYFAAHLYQVLRKVPSLTTAAASATPCALADPASFMPLATFLHCFYCGTTRPSFLCDAIEAAEDADGSINFLGPFSDLAFGKLGLNSFFAQLPVLTELGCTDGDVAVLTVTWISRQGGRNLCSLLSSTTVGLLVAILLSFSDGDFLFALDRAPIPFISVDGDIATNTAANSITSLLWCCAVRCALRPSTSFITGQHFTRRVRQLLQLWYSLTKGVAPPAAASAPASDPISSPCTDARIAFSLRLGSVEPPSLPLTSTASVAASAADSSGLRSRAVQTEGDAFEVYLQRNGISVSLLDDYVIPRADADAEAVRNLPLFYTFISSLGATENVRSRSSGACDSPDVVESLPWIDSHKWDQERFRNDVTKPLENLWLQLTSSATGKSKSRSLKTTLRGAAADDESRQSVYTSCLLLVAMSVLEHATRPLTDVAFFFWDNNAIPDGNLFPVDGAPEGLILFGSRTSREYLKSVQKLAALIESMLQQAVAPLGNADRVRLIQQINMALSEDDALLFPLVPSFLRTRLTILMQVLAQAPHAPLRRVQRVSRLVSLLLFFSEASALTMGGVALTQLQSQMAVPWKELIGGANRRDQLRLLPDVFIAEVNLPSPSQPALAQGAGLALSAYAMEDEQPTSAPLDVGVAVAVMRRFLVAGSVLYGQQRGNLPSPSSAPAAAAAVFTPTPYLGLVADDTRQCLTRLAHCLGLHEAWSDVADIVLMDYEIKHLFPVAAIEQEMLLLSTKSAAPRIGVSLLQCYLVQVLQHVTTQRKGHRQRGDRAAFEVSSDNLRRLVDALSAESRAWLQQRETEMMAADTEGKAAGTEMSHTRLSSPGSSTGVIASADSLPMGDAGWVTVTEFEDMRRLVLSTLGLPKGTPERKNFFQVLFTLSQWACEGRLTLPAPLQRIARELPQVVEKWEKIV</sequence>
<dbReference type="RefSeq" id="XP_015660134.1">
    <property type="nucleotide sequence ID" value="XM_015801514.1"/>
</dbReference>
<comment type="caution">
    <text evidence="3">The sequence shown here is derived from an EMBL/GenBank/DDBJ whole genome shotgun (WGS) entry which is preliminary data.</text>
</comment>
<gene>
    <name evidence="3" type="ORF">ABB37_04000</name>
</gene>
<dbReference type="PANTHER" id="PTHR12472">
    <property type="entry name" value="RAB3-GAP REGULATORY DOMAIN"/>
    <property type="match status" value="1"/>
</dbReference>
<feature type="region of interest" description="Disordered" evidence="1">
    <location>
        <begin position="229"/>
        <end position="258"/>
    </location>
</feature>
<dbReference type="InterPro" id="IPR032839">
    <property type="entry name" value="RAB3GAP_N"/>
</dbReference>
<feature type="domain" description="Rab3-GAP regulatory subunit N-terminal" evidence="2">
    <location>
        <begin position="446"/>
        <end position="615"/>
    </location>
</feature>